<dbReference type="PRINTS" id="PR00412">
    <property type="entry name" value="EPOXHYDRLASE"/>
</dbReference>
<dbReference type="InterPro" id="IPR050471">
    <property type="entry name" value="AB_hydrolase"/>
</dbReference>
<dbReference type="Pfam" id="PF00561">
    <property type="entry name" value="Abhydrolase_1"/>
    <property type="match status" value="1"/>
</dbReference>
<dbReference type="PANTHER" id="PTHR43433:SF5">
    <property type="entry name" value="AB HYDROLASE-1 DOMAIN-CONTAINING PROTEIN"/>
    <property type="match status" value="1"/>
</dbReference>
<protein>
    <submittedName>
        <fullName evidence="3">Alpha/beta fold hydrolase</fullName>
    </submittedName>
</protein>
<keyword evidence="1" id="KW-0575">Peroxidase</keyword>
<evidence type="ECO:0000313" key="4">
    <source>
        <dbReference type="Proteomes" id="UP001597419"/>
    </source>
</evidence>
<name>A0ABW5GFY4_9PSEU</name>
<gene>
    <name evidence="3" type="ORF">ACFSYJ_15025</name>
</gene>
<evidence type="ECO:0000259" key="2">
    <source>
        <dbReference type="Pfam" id="PF00561"/>
    </source>
</evidence>
<dbReference type="RefSeq" id="WP_345402763.1">
    <property type="nucleotide sequence ID" value="NZ_BAABHG010000014.1"/>
</dbReference>
<dbReference type="GO" id="GO:0016787">
    <property type="term" value="F:hydrolase activity"/>
    <property type="evidence" value="ECO:0007669"/>
    <property type="project" value="UniProtKB-KW"/>
</dbReference>
<sequence length="289" mass="30748">MSALPETHAIFDAAGRRITWCEYGDPNGRFAIAAHGTPGSRYQGIPLHEPAAAAGWRLIFPDRPGYGRTSPLAGTASPDPGFHDWDDDALAILDHLGADKATLLGFSGGGGYALALAARFPARVERLVLVCAMIPGTPRKTLRRRIHLVSALYAAARWAPGLAGAMLAGTGVFAHARRNSVSAWPVADQAVMNDPVAKKNSDLDGHEARTQGTAAAVTDLRRYDRELPEPLESITVPTVFLHGSADGNVPIEVARRAHERIPGSVFETVAGAGHLFLAQDPAPLLRVLR</sequence>
<keyword evidence="3" id="KW-0378">Hydrolase</keyword>
<dbReference type="InterPro" id="IPR000073">
    <property type="entry name" value="AB_hydrolase_1"/>
</dbReference>
<dbReference type="EMBL" id="JBHUKU010000007">
    <property type="protein sequence ID" value="MFD2459923.1"/>
    <property type="molecule type" value="Genomic_DNA"/>
</dbReference>
<comment type="caution">
    <text evidence="3">The sequence shown here is derived from an EMBL/GenBank/DDBJ whole genome shotgun (WGS) entry which is preliminary data.</text>
</comment>
<organism evidence="3 4">
    <name type="scientific">Amycolatopsis samaneae</name>
    <dbReference type="NCBI Taxonomy" id="664691"/>
    <lineage>
        <taxon>Bacteria</taxon>
        <taxon>Bacillati</taxon>
        <taxon>Actinomycetota</taxon>
        <taxon>Actinomycetes</taxon>
        <taxon>Pseudonocardiales</taxon>
        <taxon>Pseudonocardiaceae</taxon>
        <taxon>Amycolatopsis</taxon>
    </lineage>
</organism>
<dbReference type="InterPro" id="IPR000639">
    <property type="entry name" value="Epox_hydrolase-like"/>
</dbReference>
<dbReference type="PANTHER" id="PTHR43433">
    <property type="entry name" value="HYDROLASE, ALPHA/BETA FOLD FAMILY PROTEIN"/>
    <property type="match status" value="1"/>
</dbReference>
<keyword evidence="1" id="KW-0560">Oxidoreductase</keyword>
<accession>A0ABW5GFY4</accession>
<evidence type="ECO:0000313" key="3">
    <source>
        <dbReference type="EMBL" id="MFD2459923.1"/>
    </source>
</evidence>
<dbReference type="Gene3D" id="3.40.50.1820">
    <property type="entry name" value="alpha/beta hydrolase"/>
    <property type="match status" value="1"/>
</dbReference>
<keyword evidence="4" id="KW-1185">Reference proteome</keyword>
<feature type="domain" description="AB hydrolase-1" evidence="2">
    <location>
        <begin position="35"/>
        <end position="280"/>
    </location>
</feature>
<evidence type="ECO:0000256" key="1">
    <source>
        <dbReference type="ARBA" id="ARBA00022559"/>
    </source>
</evidence>
<dbReference type="InterPro" id="IPR029058">
    <property type="entry name" value="AB_hydrolase_fold"/>
</dbReference>
<dbReference type="Proteomes" id="UP001597419">
    <property type="component" value="Unassembled WGS sequence"/>
</dbReference>
<proteinExistence type="predicted"/>
<dbReference type="PRINTS" id="PR00111">
    <property type="entry name" value="ABHYDROLASE"/>
</dbReference>
<dbReference type="SUPFAM" id="SSF53474">
    <property type="entry name" value="alpha/beta-Hydrolases"/>
    <property type="match status" value="1"/>
</dbReference>
<reference evidence="4" key="1">
    <citation type="journal article" date="2019" name="Int. J. Syst. Evol. Microbiol.">
        <title>The Global Catalogue of Microorganisms (GCM) 10K type strain sequencing project: providing services to taxonomists for standard genome sequencing and annotation.</title>
        <authorList>
            <consortium name="The Broad Institute Genomics Platform"/>
            <consortium name="The Broad Institute Genome Sequencing Center for Infectious Disease"/>
            <person name="Wu L."/>
            <person name="Ma J."/>
        </authorList>
    </citation>
    <scope>NUCLEOTIDE SEQUENCE [LARGE SCALE GENOMIC DNA]</scope>
    <source>
        <strain evidence="4">CGMCC 4.7643</strain>
    </source>
</reference>